<dbReference type="GO" id="GO:0051301">
    <property type="term" value="P:cell division"/>
    <property type="evidence" value="ECO:0007669"/>
    <property type="project" value="InterPro"/>
</dbReference>
<keyword evidence="4 6" id="KW-1133">Transmembrane helix</keyword>
<feature type="transmembrane region" description="Helical" evidence="6">
    <location>
        <begin position="67"/>
        <end position="84"/>
    </location>
</feature>
<evidence type="ECO:0000313" key="7">
    <source>
        <dbReference type="EMBL" id="KKQ75964.1"/>
    </source>
</evidence>
<dbReference type="Proteomes" id="UP000034181">
    <property type="component" value="Unassembled WGS sequence"/>
</dbReference>
<evidence type="ECO:0000256" key="6">
    <source>
        <dbReference type="SAM" id="Phobius"/>
    </source>
</evidence>
<evidence type="ECO:0000256" key="4">
    <source>
        <dbReference type="ARBA" id="ARBA00022989"/>
    </source>
</evidence>
<evidence type="ECO:0000256" key="2">
    <source>
        <dbReference type="ARBA" id="ARBA00022692"/>
    </source>
</evidence>
<dbReference type="AlphaFoldDB" id="A0A0G0MQM0"/>
<gene>
    <name evidence="7" type="ORF">US96_C0001G0040</name>
</gene>
<feature type="transmembrane region" description="Helical" evidence="6">
    <location>
        <begin position="149"/>
        <end position="166"/>
    </location>
</feature>
<accession>A0A0G0MQM0</accession>
<feature type="transmembrane region" description="Helical" evidence="6">
    <location>
        <begin position="322"/>
        <end position="345"/>
    </location>
</feature>
<proteinExistence type="predicted"/>
<dbReference type="EMBL" id="LBUZ01000001">
    <property type="protein sequence ID" value="KKQ75964.1"/>
    <property type="molecule type" value="Genomic_DNA"/>
</dbReference>
<sequence>MLKELVRKDPLLFTAVTLLIITSFLILRSIAPFVFPVYFAYYALAVVAFLIFSRIDFEVISVFFKQIYVLSLVFLLVPLIIGQVTRGAVRWVPLGPLTLQPSELVRPFLILFFANFLKGGSISFKKLLTVLILLALPVSLILAQPSLGVATLTCLAFLGVLLASNFSKKILLFIGVSLVVCLPLIWLVLAPYQKDRVFTFLYPFRDPSGAGYNSIQSTISVGSGRLEGRGLGEGVQTQLSFLPERHTDFIFASVAEELGFAGSIFLILASFFLLLRIIECLKASKSQPARLFISGVFLTLFAQTIVHMGMNMGLFPITGVPLPLVSAGGSSLIATMIALGMVMGAKRASM</sequence>
<dbReference type="GO" id="GO:0005886">
    <property type="term" value="C:plasma membrane"/>
    <property type="evidence" value="ECO:0007669"/>
    <property type="project" value="TreeGrafter"/>
</dbReference>
<dbReference type="InterPro" id="IPR001182">
    <property type="entry name" value="FtsW/RodA"/>
</dbReference>
<feature type="transmembrane region" description="Helical" evidence="6">
    <location>
        <begin position="171"/>
        <end position="192"/>
    </location>
</feature>
<feature type="transmembrane region" description="Helical" evidence="6">
    <location>
        <begin position="290"/>
        <end position="310"/>
    </location>
</feature>
<evidence type="ECO:0000256" key="1">
    <source>
        <dbReference type="ARBA" id="ARBA00004141"/>
    </source>
</evidence>
<dbReference type="GO" id="GO:0008360">
    <property type="term" value="P:regulation of cell shape"/>
    <property type="evidence" value="ECO:0007669"/>
    <property type="project" value="UniProtKB-KW"/>
</dbReference>
<protein>
    <submittedName>
        <fullName evidence="7">Rod shape-determining protein RodA</fullName>
    </submittedName>
</protein>
<keyword evidence="3" id="KW-0133">Cell shape</keyword>
<dbReference type="PATRIC" id="fig|1618569.3.peg.40"/>
<dbReference type="GO" id="GO:0032153">
    <property type="term" value="C:cell division site"/>
    <property type="evidence" value="ECO:0007669"/>
    <property type="project" value="TreeGrafter"/>
</dbReference>
<organism evidence="7 8">
    <name type="scientific">Candidatus Woesebacteria bacterium GW2011_GWB1_38_5b</name>
    <dbReference type="NCBI Taxonomy" id="1618569"/>
    <lineage>
        <taxon>Bacteria</taxon>
        <taxon>Candidatus Woeseibacteriota</taxon>
    </lineage>
</organism>
<dbReference type="Pfam" id="PF01098">
    <property type="entry name" value="FTSW_RODA_SPOVE"/>
    <property type="match status" value="1"/>
</dbReference>
<feature type="transmembrane region" description="Helical" evidence="6">
    <location>
        <begin position="12"/>
        <end position="31"/>
    </location>
</feature>
<dbReference type="PANTHER" id="PTHR30474">
    <property type="entry name" value="CELL CYCLE PROTEIN"/>
    <property type="match status" value="1"/>
</dbReference>
<comment type="subcellular location">
    <subcellularLocation>
        <location evidence="1">Membrane</location>
        <topology evidence="1">Multi-pass membrane protein</topology>
    </subcellularLocation>
</comment>
<keyword evidence="5 6" id="KW-0472">Membrane</keyword>
<evidence type="ECO:0000256" key="5">
    <source>
        <dbReference type="ARBA" id="ARBA00023136"/>
    </source>
</evidence>
<evidence type="ECO:0000256" key="3">
    <source>
        <dbReference type="ARBA" id="ARBA00022960"/>
    </source>
</evidence>
<name>A0A0G0MQM0_9BACT</name>
<dbReference type="GO" id="GO:0015648">
    <property type="term" value="F:lipid-linked peptidoglycan transporter activity"/>
    <property type="evidence" value="ECO:0007669"/>
    <property type="project" value="TreeGrafter"/>
</dbReference>
<feature type="transmembrane region" description="Helical" evidence="6">
    <location>
        <begin position="258"/>
        <end position="278"/>
    </location>
</feature>
<keyword evidence="2 6" id="KW-0812">Transmembrane</keyword>
<reference evidence="7 8" key="1">
    <citation type="journal article" date="2015" name="Nature">
        <title>rRNA introns, odd ribosomes, and small enigmatic genomes across a large radiation of phyla.</title>
        <authorList>
            <person name="Brown C.T."/>
            <person name="Hug L.A."/>
            <person name="Thomas B.C."/>
            <person name="Sharon I."/>
            <person name="Castelle C.J."/>
            <person name="Singh A."/>
            <person name="Wilkins M.J."/>
            <person name="Williams K.H."/>
            <person name="Banfield J.F."/>
        </authorList>
    </citation>
    <scope>NUCLEOTIDE SEQUENCE [LARGE SCALE GENOMIC DNA]</scope>
</reference>
<feature type="transmembrane region" description="Helical" evidence="6">
    <location>
        <begin position="37"/>
        <end position="55"/>
    </location>
</feature>
<evidence type="ECO:0000313" key="8">
    <source>
        <dbReference type="Proteomes" id="UP000034181"/>
    </source>
</evidence>
<feature type="transmembrane region" description="Helical" evidence="6">
    <location>
        <begin position="104"/>
        <end position="120"/>
    </location>
</feature>
<comment type="caution">
    <text evidence="7">The sequence shown here is derived from an EMBL/GenBank/DDBJ whole genome shotgun (WGS) entry which is preliminary data.</text>
</comment>